<gene>
    <name evidence="4" type="ORF">KFE25_009930</name>
</gene>
<evidence type="ECO:0000256" key="2">
    <source>
        <dbReference type="ARBA" id="ARBA00022980"/>
    </source>
</evidence>
<dbReference type="PANTHER" id="PTHR12919">
    <property type="entry name" value="30S RIBOSOMAL PROTEIN S16"/>
    <property type="match status" value="1"/>
</dbReference>
<sequence length="104" mass="12035">MVLRLRLQRWGAIHKPFYRVVAADSRARRDGNFIERIGTYDPMIDHDGRKKITFNFDRAKYWLSVGAQPSDTVARLLYFAGLYPKPPLRDVTISALKKKQPEAS</sequence>
<reference evidence="4" key="1">
    <citation type="submission" date="2021-05" db="EMBL/GenBank/DDBJ databases">
        <title>The genome of the haptophyte Pavlova lutheri (Diacronema luteri, Pavlovales) - a model for lipid biosynthesis in eukaryotic algae.</title>
        <authorList>
            <person name="Hulatt C.J."/>
            <person name="Posewitz M.C."/>
        </authorList>
    </citation>
    <scope>NUCLEOTIDE SEQUENCE</scope>
    <source>
        <strain evidence="4">NIVA-4/92</strain>
    </source>
</reference>
<dbReference type="GO" id="GO:0032543">
    <property type="term" value="P:mitochondrial translation"/>
    <property type="evidence" value="ECO:0007669"/>
    <property type="project" value="TreeGrafter"/>
</dbReference>
<dbReference type="PANTHER" id="PTHR12919:SF20">
    <property type="entry name" value="SMALL RIBOSOMAL SUBUNIT PROTEIN BS16M"/>
    <property type="match status" value="1"/>
</dbReference>
<dbReference type="OMA" id="GFYNPIA"/>
<dbReference type="EMBL" id="JAGTXO010000012">
    <property type="protein sequence ID" value="KAG8464562.1"/>
    <property type="molecule type" value="Genomic_DNA"/>
</dbReference>
<dbReference type="HAMAP" id="MF_00385">
    <property type="entry name" value="Ribosomal_bS16"/>
    <property type="match status" value="1"/>
</dbReference>
<dbReference type="GO" id="GO:0015935">
    <property type="term" value="C:small ribosomal subunit"/>
    <property type="evidence" value="ECO:0007669"/>
    <property type="project" value="TreeGrafter"/>
</dbReference>
<comment type="similarity">
    <text evidence="1">Belongs to the bacterial ribosomal protein bS16 family.</text>
</comment>
<evidence type="ECO:0000256" key="3">
    <source>
        <dbReference type="ARBA" id="ARBA00023274"/>
    </source>
</evidence>
<dbReference type="InterPro" id="IPR000307">
    <property type="entry name" value="Ribosomal_bS16"/>
</dbReference>
<evidence type="ECO:0000313" key="5">
    <source>
        <dbReference type="Proteomes" id="UP000751190"/>
    </source>
</evidence>
<dbReference type="InterPro" id="IPR023803">
    <property type="entry name" value="Ribosomal_bS16_dom_sf"/>
</dbReference>
<dbReference type="NCBIfam" id="TIGR00002">
    <property type="entry name" value="S16"/>
    <property type="match status" value="1"/>
</dbReference>
<dbReference type="Pfam" id="PF00886">
    <property type="entry name" value="Ribosomal_S16"/>
    <property type="match status" value="1"/>
</dbReference>
<dbReference type="OrthoDB" id="407221at2759"/>
<evidence type="ECO:0000313" key="4">
    <source>
        <dbReference type="EMBL" id="KAG8464562.1"/>
    </source>
</evidence>
<evidence type="ECO:0008006" key="6">
    <source>
        <dbReference type="Google" id="ProtNLM"/>
    </source>
</evidence>
<protein>
    <recommendedName>
        <fullName evidence="6">30S ribosomal protein S16</fullName>
    </recommendedName>
</protein>
<keyword evidence="5" id="KW-1185">Reference proteome</keyword>
<dbReference type="GO" id="GO:0003735">
    <property type="term" value="F:structural constituent of ribosome"/>
    <property type="evidence" value="ECO:0007669"/>
    <property type="project" value="InterPro"/>
</dbReference>
<keyword evidence="2" id="KW-0689">Ribosomal protein</keyword>
<comment type="caution">
    <text evidence="4">The sequence shown here is derived from an EMBL/GenBank/DDBJ whole genome shotgun (WGS) entry which is preliminary data.</text>
</comment>
<organism evidence="4 5">
    <name type="scientific">Diacronema lutheri</name>
    <name type="common">Unicellular marine alga</name>
    <name type="synonym">Monochrysis lutheri</name>
    <dbReference type="NCBI Taxonomy" id="2081491"/>
    <lineage>
        <taxon>Eukaryota</taxon>
        <taxon>Haptista</taxon>
        <taxon>Haptophyta</taxon>
        <taxon>Pavlovophyceae</taxon>
        <taxon>Pavlovales</taxon>
        <taxon>Pavlovaceae</taxon>
        <taxon>Diacronema</taxon>
    </lineage>
</organism>
<dbReference type="Proteomes" id="UP000751190">
    <property type="component" value="Unassembled WGS sequence"/>
</dbReference>
<name>A0A8J5XI64_DIALT</name>
<evidence type="ECO:0000256" key="1">
    <source>
        <dbReference type="ARBA" id="ARBA00006668"/>
    </source>
</evidence>
<dbReference type="AlphaFoldDB" id="A0A8J5XI64"/>
<keyword evidence="3" id="KW-0687">Ribonucleoprotein</keyword>
<proteinExistence type="inferred from homology"/>
<dbReference type="SUPFAM" id="SSF54565">
    <property type="entry name" value="Ribosomal protein S16"/>
    <property type="match status" value="1"/>
</dbReference>
<dbReference type="Gene3D" id="3.30.1320.10">
    <property type="match status" value="1"/>
</dbReference>
<accession>A0A8J5XI64</accession>
<dbReference type="GO" id="GO:0005739">
    <property type="term" value="C:mitochondrion"/>
    <property type="evidence" value="ECO:0007669"/>
    <property type="project" value="GOC"/>
</dbReference>